<dbReference type="PROSITE" id="PS01124">
    <property type="entry name" value="HTH_ARAC_FAMILY_2"/>
    <property type="match status" value="1"/>
</dbReference>
<dbReference type="InterPro" id="IPR050204">
    <property type="entry name" value="AraC_XylS_family_regulators"/>
</dbReference>
<sequence length="329" mass="36007">MNASAADDSRMRTLVRSDDLDETRELISTAYSPYELRALSRPQDFSAWYAEGGFPGVTLSALSYGTETLVAPEPLTTYLLVCQVHRGRVRVESPGREEQFVDTGETYVLDPHRRFKVFWGAGARMTTLRLSRDVVDRAAGEALGHEEPVQARFALGGAVSPAAAESWSGISAAVHREVMAGGVAHTNPLVAAQLTQAAATALMATHRLLPGSEPVRHIGCVAHPAVRRAIQLIEERSDQPLTLSDLAVAARLSPRALQEAFKRYVGRTPLAYLRDVRLDRAHHDLVAADADGPVTVAEIAFRWGFSNLGRFASWYRRRYGHAPSVTLRA</sequence>
<dbReference type="PANTHER" id="PTHR46796">
    <property type="entry name" value="HTH-TYPE TRANSCRIPTIONAL ACTIVATOR RHAS-RELATED"/>
    <property type="match status" value="1"/>
</dbReference>
<dbReference type="SUPFAM" id="SSF46689">
    <property type="entry name" value="Homeodomain-like"/>
    <property type="match status" value="2"/>
</dbReference>
<keyword evidence="1" id="KW-0805">Transcription regulation</keyword>
<organism evidence="5 6">
    <name type="scientific">Streptomyces oryzae</name>
    <dbReference type="NCBI Taxonomy" id="1434886"/>
    <lineage>
        <taxon>Bacteria</taxon>
        <taxon>Bacillati</taxon>
        <taxon>Actinomycetota</taxon>
        <taxon>Actinomycetes</taxon>
        <taxon>Kitasatosporales</taxon>
        <taxon>Streptomycetaceae</taxon>
        <taxon>Streptomyces</taxon>
    </lineage>
</organism>
<evidence type="ECO:0000256" key="2">
    <source>
        <dbReference type="ARBA" id="ARBA00023125"/>
    </source>
</evidence>
<dbReference type="SMART" id="SM00342">
    <property type="entry name" value="HTH_ARAC"/>
    <property type="match status" value="1"/>
</dbReference>
<evidence type="ECO:0000256" key="1">
    <source>
        <dbReference type="ARBA" id="ARBA00023015"/>
    </source>
</evidence>
<keyword evidence="3" id="KW-0804">Transcription</keyword>
<keyword evidence="6" id="KW-1185">Reference proteome</keyword>
<feature type="domain" description="HTH araC/xylS-type" evidence="4">
    <location>
        <begin position="227"/>
        <end position="329"/>
    </location>
</feature>
<dbReference type="Pfam" id="PF14525">
    <property type="entry name" value="AraC_binding_2"/>
    <property type="match status" value="1"/>
</dbReference>
<dbReference type="Proteomes" id="UP001519064">
    <property type="component" value="Unassembled WGS sequence"/>
</dbReference>
<name>A0ABS3X7X5_9ACTN</name>
<dbReference type="Gene3D" id="1.10.10.60">
    <property type="entry name" value="Homeodomain-like"/>
    <property type="match status" value="1"/>
</dbReference>
<evidence type="ECO:0000259" key="4">
    <source>
        <dbReference type="PROSITE" id="PS01124"/>
    </source>
</evidence>
<accession>A0ABS3X7X5</accession>
<dbReference type="InterPro" id="IPR009057">
    <property type="entry name" value="Homeodomain-like_sf"/>
</dbReference>
<comment type="caution">
    <text evidence="5">The sequence shown here is derived from an EMBL/GenBank/DDBJ whole genome shotgun (WGS) entry which is preliminary data.</text>
</comment>
<evidence type="ECO:0000256" key="3">
    <source>
        <dbReference type="ARBA" id="ARBA00023163"/>
    </source>
</evidence>
<evidence type="ECO:0000313" key="6">
    <source>
        <dbReference type="Proteomes" id="UP001519064"/>
    </source>
</evidence>
<dbReference type="InterPro" id="IPR018060">
    <property type="entry name" value="HTH_AraC"/>
</dbReference>
<evidence type="ECO:0000313" key="5">
    <source>
        <dbReference type="EMBL" id="MBO8191456.1"/>
    </source>
</evidence>
<gene>
    <name evidence="5" type="ORF">ITI46_07095</name>
</gene>
<proteinExistence type="predicted"/>
<dbReference type="EMBL" id="JADKMA010000023">
    <property type="protein sequence ID" value="MBO8191456.1"/>
    <property type="molecule type" value="Genomic_DNA"/>
</dbReference>
<reference evidence="5 6" key="1">
    <citation type="submission" date="2020-11" db="EMBL/GenBank/DDBJ databases">
        <title>Streptomyces spirodelae sp. nov., isolated from duckweed.</title>
        <authorList>
            <person name="Saimee Y."/>
            <person name="Duangmal K."/>
        </authorList>
    </citation>
    <scope>NUCLEOTIDE SEQUENCE [LARGE SCALE GENOMIC DNA]</scope>
    <source>
        <strain evidence="5 6">S16-07</strain>
    </source>
</reference>
<dbReference type="Pfam" id="PF12833">
    <property type="entry name" value="HTH_18"/>
    <property type="match status" value="1"/>
</dbReference>
<dbReference type="RefSeq" id="WP_209238554.1">
    <property type="nucleotide sequence ID" value="NZ_JADKMA010000023.1"/>
</dbReference>
<dbReference type="InterPro" id="IPR035418">
    <property type="entry name" value="AraC-bd_2"/>
</dbReference>
<protein>
    <submittedName>
        <fullName evidence="5">AraC family transcriptional regulator</fullName>
    </submittedName>
</protein>
<keyword evidence="2" id="KW-0238">DNA-binding</keyword>